<proteinExistence type="predicted"/>
<accession>A0ABQ8BMN3</accession>
<keyword evidence="4" id="KW-1185">Reference proteome</keyword>
<name>A0ABQ8BMN3_BRANA</name>
<evidence type="ECO:0000256" key="1">
    <source>
        <dbReference type="SAM" id="MobiDB-lite"/>
    </source>
</evidence>
<dbReference type="InterPro" id="IPR015410">
    <property type="entry name" value="DUF1985"/>
</dbReference>
<protein>
    <recommendedName>
        <fullName evidence="2">DUF1985 domain-containing protein</fullName>
    </recommendedName>
</protein>
<evidence type="ECO:0000259" key="2">
    <source>
        <dbReference type="Pfam" id="PF09331"/>
    </source>
</evidence>
<feature type="region of interest" description="Disordered" evidence="1">
    <location>
        <begin position="283"/>
        <end position="316"/>
    </location>
</feature>
<comment type="caution">
    <text evidence="3">The sequence shown here is derived from an EMBL/GenBank/DDBJ whole genome shotgun (WGS) entry which is preliminary data.</text>
</comment>
<reference evidence="3 4" key="1">
    <citation type="submission" date="2021-05" db="EMBL/GenBank/DDBJ databases">
        <title>Genome Assembly of Synthetic Allotetraploid Brassica napus Reveals Homoeologous Exchanges between Subgenomes.</title>
        <authorList>
            <person name="Davis J.T."/>
        </authorList>
    </citation>
    <scope>NUCLEOTIDE SEQUENCE [LARGE SCALE GENOMIC DNA]</scope>
    <source>
        <strain evidence="4">cv. Da-Ae</strain>
        <tissue evidence="3">Seedling</tissue>
    </source>
</reference>
<feature type="domain" description="DUF1985" evidence="2">
    <location>
        <begin position="108"/>
        <end position="245"/>
    </location>
</feature>
<dbReference type="EMBL" id="JAGKQM010000010">
    <property type="protein sequence ID" value="KAH0906054.1"/>
    <property type="molecule type" value="Genomic_DNA"/>
</dbReference>
<dbReference type="Proteomes" id="UP000824890">
    <property type="component" value="Unassembled WGS sequence"/>
</dbReference>
<sequence>MKFSESFSSHIYSYIYSLKSHSSFPDTIIYLSHRYHRGSSPNPNFYKISNKMEEEDRSSLPLRIPDRIFAVDHEPVGVRVTPYHKPYAIRQILNALDPEEVDTIRGSSQLLVSSKHEAWFIFAGKPVRFSLREFAYVTGLNCRKLPKHTKKRAKKIISEKPYWGELFGTLKEVPVTYVVRMLKKRTVKDSCIRVKYALLALLAAVILPTTHTPRISQDHAELIKDIDDFFAYPWGRVSFDMLMSSIKERKEVSLSQNTIALKGFVLSLQLVMVEAIPALTEVVNDGSSSGSESDGCEEDDLVDEDKNGKRSLSPGHARAIDAAGEVAVHSIIVEEKEHFKASPDLGWSDDEEDPIVDNLMSLLEQQFPFNKSSFTGGVTKLEVNRMREGAKTEAINRKTVKPKQTKQTTTSEVIDVESVASMVRDKVREDLSRIERKLSTLSESFITFQTNVLESIQQLVRRNRELVLVLFLWRKVATKFSILLKTTAFADRAGRSLGRYVATELWLELGRYVATERDDRSRPSGMIARSLRSDRALARARSLRSDRAGRSLGRYVATELWLELGRYRPSGTIARSLRSDRALARARSLRSDRAGRSLGRYVATELWLELGRYVATELWLELGRYVATERDDRSRPSGTIARSLRSDRAGRSLGRYIATELWLELGRYVATERDDRSALNGGQGIQPVIHTGNQTQRDSHEEMITDHPPVAILFSNQANIFSVDVASNTSASLVVDNPPPPYSLGREGKVADHRQSSADMNLDPELLFTKPTFSLGLTQEERPHLKETVTEGVSMCENDVDHSQSSPDTNLDHELPFPKPTFSLGLTQEERPHQKEAATEGETTCANAAGKEICEQDDQLGACRKSKRLKALPKSLVGQYECDMRLLNRARVAFVDPDNTGGNIDYAAKFSSLLDKLKTPFTIRICQSTLESNDLNELVQRSSPLPPKVVDVLIGHISSQFTLNSPPNQSNHPVFMDTQFMFPYLLKQGAKQLLHKDARAFPIERPRSIPQNTSHADSAVSALLLVQAHAVAGVDLCKCITPDKIGSEVERLAVMFYEATVGML</sequence>
<feature type="compositionally biased region" description="Acidic residues" evidence="1">
    <location>
        <begin position="294"/>
        <end position="303"/>
    </location>
</feature>
<gene>
    <name evidence="3" type="ORF">HID58_037881</name>
</gene>
<dbReference type="PANTHER" id="PTHR48449">
    <property type="entry name" value="DUF1985 DOMAIN-CONTAINING PROTEIN"/>
    <property type="match status" value="1"/>
</dbReference>
<evidence type="ECO:0000313" key="4">
    <source>
        <dbReference type="Proteomes" id="UP000824890"/>
    </source>
</evidence>
<dbReference type="Pfam" id="PF09331">
    <property type="entry name" value="DUF1985"/>
    <property type="match status" value="1"/>
</dbReference>
<organism evidence="3 4">
    <name type="scientific">Brassica napus</name>
    <name type="common">Rape</name>
    <dbReference type="NCBI Taxonomy" id="3708"/>
    <lineage>
        <taxon>Eukaryota</taxon>
        <taxon>Viridiplantae</taxon>
        <taxon>Streptophyta</taxon>
        <taxon>Embryophyta</taxon>
        <taxon>Tracheophyta</taxon>
        <taxon>Spermatophyta</taxon>
        <taxon>Magnoliopsida</taxon>
        <taxon>eudicotyledons</taxon>
        <taxon>Gunneridae</taxon>
        <taxon>Pentapetalae</taxon>
        <taxon>rosids</taxon>
        <taxon>malvids</taxon>
        <taxon>Brassicales</taxon>
        <taxon>Brassicaceae</taxon>
        <taxon>Brassiceae</taxon>
        <taxon>Brassica</taxon>
    </lineage>
</organism>
<evidence type="ECO:0000313" key="3">
    <source>
        <dbReference type="EMBL" id="KAH0906054.1"/>
    </source>
</evidence>
<dbReference type="PANTHER" id="PTHR48449:SF2">
    <property type="entry name" value="UBIQUITIN-LIKE PROTEASE FAMILY PROFILE DOMAIN-CONTAINING PROTEIN"/>
    <property type="match status" value="1"/>
</dbReference>